<gene>
    <name evidence="2" type="ORF">IPOD504_LOCUS16940</name>
</gene>
<name>A0ABN8JBM4_9NEOP</name>
<evidence type="ECO:0000313" key="3">
    <source>
        <dbReference type="Proteomes" id="UP000837857"/>
    </source>
</evidence>
<evidence type="ECO:0000256" key="1">
    <source>
        <dbReference type="SAM" id="MobiDB-lite"/>
    </source>
</evidence>
<evidence type="ECO:0000313" key="2">
    <source>
        <dbReference type="EMBL" id="CAH2075605.1"/>
    </source>
</evidence>
<reference evidence="2" key="1">
    <citation type="submission" date="2022-03" db="EMBL/GenBank/DDBJ databases">
        <authorList>
            <person name="Martin H S."/>
        </authorList>
    </citation>
    <scope>NUCLEOTIDE SEQUENCE</scope>
</reference>
<proteinExistence type="predicted"/>
<protein>
    <submittedName>
        <fullName evidence="2">Uncharacterized protein</fullName>
    </submittedName>
</protein>
<sequence length="83" mass="9038">MELELKIKQHIHSAICSEMYLLCEYFNTAGGFNPRSPCHPADRKSGLRPARGVPTHGTSAGDVTINLAPSSADPATHKNNDHR</sequence>
<keyword evidence="3" id="KW-1185">Reference proteome</keyword>
<feature type="region of interest" description="Disordered" evidence="1">
    <location>
        <begin position="40"/>
        <end position="83"/>
    </location>
</feature>
<dbReference type="EMBL" id="OW152820">
    <property type="protein sequence ID" value="CAH2075605.1"/>
    <property type="molecule type" value="Genomic_DNA"/>
</dbReference>
<accession>A0ABN8JBM4</accession>
<feature type="non-terminal residue" evidence="2">
    <location>
        <position position="83"/>
    </location>
</feature>
<dbReference type="Proteomes" id="UP000837857">
    <property type="component" value="Chromosome 8"/>
</dbReference>
<organism evidence="2 3">
    <name type="scientific">Iphiclides podalirius</name>
    <name type="common">scarce swallowtail</name>
    <dbReference type="NCBI Taxonomy" id="110791"/>
    <lineage>
        <taxon>Eukaryota</taxon>
        <taxon>Metazoa</taxon>
        <taxon>Ecdysozoa</taxon>
        <taxon>Arthropoda</taxon>
        <taxon>Hexapoda</taxon>
        <taxon>Insecta</taxon>
        <taxon>Pterygota</taxon>
        <taxon>Neoptera</taxon>
        <taxon>Endopterygota</taxon>
        <taxon>Lepidoptera</taxon>
        <taxon>Glossata</taxon>
        <taxon>Ditrysia</taxon>
        <taxon>Papilionoidea</taxon>
        <taxon>Papilionidae</taxon>
        <taxon>Papilioninae</taxon>
        <taxon>Iphiclides</taxon>
    </lineage>
</organism>